<dbReference type="AlphaFoldDB" id="A0A2P6P0Z1"/>
<sequence>MGLERVIDHRKEVFWQGENPFMQHLLWTRRERTPKLHLGWVRPYSVHHSLTRLSPAFIAETLTGLTQQTVSTRPSTLATENTRECLLCAVKTNNMQSRSRSHYCCTSFSWLGQQAVIILERRAEAACDRLSFDGLGGDG</sequence>
<keyword evidence="2" id="KW-1185">Reference proteome</keyword>
<organism evidence="1 2">
    <name type="scientific">Planoprotostelium fungivorum</name>
    <dbReference type="NCBI Taxonomy" id="1890364"/>
    <lineage>
        <taxon>Eukaryota</taxon>
        <taxon>Amoebozoa</taxon>
        <taxon>Evosea</taxon>
        <taxon>Variosea</taxon>
        <taxon>Cavosteliida</taxon>
        <taxon>Cavosteliaceae</taxon>
        <taxon>Planoprotostelium</taxon>
    </lineage>
</organism>
<protein>
    <submittedName>
        <fullName evidence="1">Uncharacterized protein</fullName>
    </submittedName>
</protein>
<dbReference type="Proteomes" id="UP000241769">
    <property type="component" value="Unassembled WGS sequence"/>
</dbReference>
<proteinExistence type="predicted"/>
<accession>A0A2P6P0Z1</accession>
<gene>
    <name evidence="1" type="ORF">PROFUN_00200</name>
</gene>
<comment type="caution">
    <text evidence="1">The sequence shown here is derived from an EMBL/GenBank/DDBJ whole genome shotgun (WGS) entry which is preliminary data.</text>
</comment>
<dbReference type="EMBL" id="MDYQ01000001">
    <property type="protein sequence ID" value="PRP89858.1"/>
    <property type="molecule type" value="Genomic_DNA"/>
</dbReference>
<dbReference type="InParanoid" id="A0A2P6P0Z1"/>
<evidence type="ECO:0000313" key="2">
    <source>
        <dbReference type="Proteomes" id="UP000241769"/>
    </source>
</evidence>
<reference evidence="1 2" key="1">
    <citation type="journal article" date="2018" name="Genome Biol. Evol.">
        <title>Multiple Roots of Fruiting Body Formation in Amoebozoa.</title>
        <authorList>
            <person name="Hillmann F."/>
            <person name="Forbes G."/>
            <person name="Novohradska S."/>
            <person name="Ferling I."/>
            <person name="Riege K."/>
            <person name="Groth M."/>
            <person name="Westermann M."/>
            <person name="Marz M."/>
            <person name="Spaller T."/>
            <person name="Winckler T."/>
            <person name="Schaap P."/>
            <person name="Glockner G."/>
        </authorList>
    </citation>
    <scope>NUCLEOTIDE SEQUENCE [LARGE SCALE GENOMIC DNA]</scope>
    <source>
        <strain evidence="1 2">Jena</strain>
    </source>
</reference>
<name>A0A2P6P0Z1_9EUKA</name>
<evidence type="ECO:0000313" key="1">
    <source>
        <dbReference type="EMBL" id="PRP89858.1"/>
    </source>
</evidence>